<proteinExistence type="predicted"/>
<dbReference type="InterPro" id="IPR013783">
    <property type="entry name" value="Ig-like_fold"/>
</dbReference>
<sequence length="271" mass="30547">MEKVASAQAKGKFFRTYDDYHAGLYNGRATMDADLNGRMVFFRITNYSATMENVYCILYEMFVLNDVPMCHSHAIFLRTVEPVEIQNCTPNLTITASQAQPIILTCSVTGKPQPRMDWYSLPDKVLLKSSITSNPALVITKSAVEIRAKRGLRQYLFETYNHPGGEKRTRVITVNGKYNEIPSTTVSTVTVASSPEVTIKPTPGQPEKRSATNLRIGFIVVSAIFGLFLVGVVFFVLRYRRTQRIKRQRYKRKRRSANAKVAEALTSCEAT</sequence>
<evidence type="ECO:0000313" key="2">
    <source>
        <dbReference type="EMBL" id="PFX25062.1"/>
    </source>
</evidence>
<keyword evidence="3" id="KW-1185">Reference proteome</keyword>
<dbReference type="SUPFAM" id="SSF48726">
    <property type="entry name" value="Immunoglobulin"/>
    <property type="match status" value="1"/>
</dbReference>
<protein>
    <recommendedName>
        <fullName evidence="4">Ig-like domain-containing protein</fullName>
    </recommendedName>
</protein>
<gene>
    <name evidence="2" type="ORF">AWC38_SpisGene10349</name>
</gene>
<dbReference type="OrthoDB" id="5988901at2759"/>
<organism evidence="2 3">
    <name type="scientific">Stylophora pistillata</name>
    <name type="common">Smooth cauliflower coral</name>
    <dbReference type="NCBI Taxonomy" id="50429"/>
    <lineage>
        <taxon>Eukaryota</taxon>
        <taxon>Metazoa</taxon>
        <taxon>Cnidaria</taxon>
        <taxon>Anthozoa</taxon>
        <taxon>Hexacorallia</taxon>
        <taxon>Scleractinia</taxon>
        <taxon>Astrocoeniina</taxon>
        <taxon>Pocilloporidae</taxon>
        <taxon>Stylophora</taxon>
    </lineage>
</organism>
<dbReference type="Proteomes" id="UP000225706">
    <property type="component" value="Unassembled WGS sequence"/>
</dbReference>
<keyword evidence="1" id="KW-1133">Transmembrane helix</keyword>
<name>A0A2B4S946_STYPI</name>
<comment type="caution">
    <text evidence="2">The sequence shown here is derived from an EMBL/GenBank/DDBJ whole genome shotgun (WGS) entry which is preliminary data.</text>
</comment>
<dbReference type="Gene3D" id="2.60.40.10">
    <property type="entry name" value="Immunoglobulins"/>
    <property type="match status" value="1"/>
</dbReference>
<reference evidence="3" key="1">
    <citation type="journal article" date="2017" name="bioRxiv">
        <title>Comparative analysis of the genomes of Stylophora pistillata and Acropora digitifera provides evidence for extensive differences between species of corals.</title>
        <authorList>
            <person name="Voolstra C.R."/>
            <person name="Li Y."/>
            <person name="Liew Y.J."/>
            <person name="Baumgarten S."/>
            <person name="Zoccola D."/>
            <person name="Flot J.-F."/>
            <person name="Tambutte S."/>
            <person name="Allemand D."/>
            <person name="Aranda M."/>
        </authorList>
    </citation>
    <scope>NUCLEOTIDE SEQUENCE [LARGE SCALE GENOMIC DNA]</scope>
</reference>
<evidence type="ECO:0000256" key="1">
    <source>
        <dbReference type="SAM" id="Phobius"/>
    </source>
</evidence>
<evidence type="ECO:0000313" key="3">
    <source>
        <dbReference type="Proteomes" id="UP000225706"/>
    </source>
</evidence>
<feature type="transmembrane region" description="Helical" evidence="1">
    <location>
        <begin position="216"/>
        <end position="237"/>
    </location>
</feature>
<dbReference type="EMBL" id="LSMT01000161">
    <property type="protein sequence ID" value="PFX25062.1"/>
    <property type="molecule type" value="Genomic_DNA"/>
</dbReference>
<keyword evidence="1" id="KW-0812">Transmembrane</keyword>
<evidence type="ECO:0008006" key="4">
    <source>
        <dbReference type="Google" id="ProtNLM"/>
    </source>
</evidence>
<dbReference type="AlphaFoldDB" id="A0A2B4S946"/>
<keyword evidence="1" id="KW-0472">Membrane</keyword>
<accession>A0A2B4S946</accession>
<dbReference type="InterPro" id="IPR036179">
    <property type="entry name" value="Ig-like_dom_sf"/>
</dbReference>